<evidence type="ECO:0000313" key="1">
    <source>
        <dbReference type="EMBL" id="DAD84887.1"/>
    </source>
</evidence>
<protein>
    <submittedName>
        <fullName evidence="1">Uncharacterized protein</fullName>
    </submittedName>
</protein>
<name>A0A8S5MS18_9CAUD</name>
<organism evidence="1">
    <name type="scientific">Myoviridae sp. ctfrL10</name>
    <dbReference type="NCBI Taxonomy" id="2826678"/>
    <lineage>
        <taxon>Viruses</taxon>
        <taxon>Duplodnaviria</taxon>
        <taxon>Heunggongvirae</taxon>
        <taxon>Uroviricota</taxon>
        <taxon>Caudoviricetes</taxon>
    </lineage>
</organism>
<dbReference type="EMBL" id="BK014968">
    <property type="protein sequence ID" value="DAD84887.1"/>
    <property type="molecule type" value="Genomic_DNA"/>
</dbReference>
<accession>A0A8S5MS18</accession>
<reference evidence="1" key="1">
    <citation type="journal article" date="2021" name="Proc. Natl. Acad. Sci. U.S.A.">
        <title>A Catalog of Tens of Thousands of Viruses from Human Metagenomes Reveals Hidden Associations with Chronic Diseases.</title>
        <authorList>
            <person name="Tisza M.J."/>
            <person name="Buck C.B."/>
        </authorList>
    </citation>
    <scope>NUCLEOTIDE SEQUENCE</scope>
    <source>
        <strain evidence="1">CtfrL10</strain>
    </source>
</reference>
<sequence>MAMTRALRYETNSDTSQRIRQIAKEHGGVVQVIAQEDKVLLDDGDIIRQSYPNGVTLELEKITGDIRVLRDNNLLSVHRNVTLSQLNAIQKMAIEM</sequence>
<proteinExistence type="predicted"/>